<organism evidence="10 11">
    <name type="scientific">Sphingomonas cavernae</name>
    <dbReference type="NCBI Taxonomy" id="2320861"/>
    <lineage>
        <taxon>Bacteria</taxon>
        <taxon>Pseudomonadati</taxon>
        <taxon>Pseudomonadota</taxon>
        <taxon>Alphaproteobacteria</taxon>
        <taxon>Sphingomonadales</taxon>
        <taxon>Sphingomonadaceae</taxon>
        <taxon>Sphingomonas</taxon>
    </lineage>
</organism>
<dbReference type="PANTHER" id="PTHR42684">
    <property type="entry name" value="ADENOSYLMETHIONINE-8-AMINO-7-OXONONANOATE AMINOTRANSFERASE"/>
    <property type="match status" value="1"/>
</dbReference>
<feature type="binding site" evidence="9">
    <location>
        <position position="137"/>
    </location>
    <ligand>
        <name>substrate</name>
    </ligand>
</feature>
<feature type="binding site" evidence="9">
    <location>
        <position position="383"/>
    </location>
    <ligand>
        <name>substrate</name>
    </ligand>
</feature>
<evidence type="ECO:0000256" key="7">
    <source>
        <dbReference type="ARBA" id="ARBA00022898"/>
    </source>
</evidence>
<feature type="binding site" evidence="9">
    <location>
        <begin position="294"/>
        <end position="295"/>
    </location>
    <ligand>
        <name>pyridoxal 5'-phosphate</name>
        <dbReference type="ChEBI" id="CHEBI:597326"/>
    </ligand>
</feature>
<dbReference type="HAMAP" id="MF_00834">
    <property type="entry name" value="BioA"/>
    <property type="match status" value="1"/>
</dbReference>
<evidence type="ECO:0000256" key="3">
    <source>
        <dbReference type="ARBA" id="ARBA00022576"/>
    </source>
</evidence>
<dbReference type="PANTHER" id="PTHR42684:SF3">
    <property type="entry name" value="ADENOSYLMETHIONINE-8-AMINO-7-OXONONANOATE AMINOTRANSFERASE"/>
    <property type="match status" value="1"/>
</dbReference>
<protein>
    <recommendedName>
        <fullName evidence="9">Adenosylmethionine-8-amino-7-oxononanoate aminotransferase</fullName>
        <ecNumber evidence="9">2.6.1.62</ecNumber>
    </recommendedName>
    <alternativeName>
        <fullName evidence="9">7,8-diamino-pelargonic acid aminotransferase</fullName>
        <shortName evidence="9">DAPA AT</shortName>
        <shortName evidence="9">DAPA aminotransferase</shortName>
    </alternativeName>
    <alternativeName>
        <fullName evidence="9">7,8-diaminononanoate synthase</fullName>
        <shortName evidence="9">DANS</shortName>
    </alternativeName>
    <alternativeName>
        <fullName evidence="9">Diaminopelargonic acid synthase</fullName>
    </alternativeName>
</protein>
<evidence type="ECO:0000313" key="10">
    <source>
        <dbReference type="EMBL" id="RJF92868.1"/>
    </source>
</evidence>
<comment type="similarity">
    <text evidence="9">Belongs to the class-III pyridoxal-phosphate-dependent aminotransferase family. BioA subfamily.</text>
</comment>
<dbReference type="FunFam" id="3.40.640.10:FF:000004">
    <property type="entry name" value="Acetylornithine aminotransferase"/>
    <property type="match status" value="1"/>
</dbReference>
<dbReference type="PIRSF" id="PIRSF000521">
    <property type="entry name" value="Transaminase_4ab_Lys_Orn"/>
    <property type="match status" value="1"/>
</dbReference>
<comment type="subunit">
    <text evidence="9">Homodimer.</text>
</comment>
<dbReference type="Gene3D" id="3.90.1150.10">
    <property type="entry name" value="Aspartate Aminotransferase, domain 1"/>
    <property type="match status" value="1"/>
</dbReference>
<comment type="caution">
    <text evidence="10">The sequence shown here is derived from an EMBL/GenBank/DDBJ whole genome shotgun (WGS) entry which is preliminary data.</text>
</comment>
<dbReference type="InterPro" id="IPR015421">
    <property type="entry name" value="PyrdxlP-dep_Trfase_major"/>
</dbReference>
<dbReference type="UniPathway" id="UPA00078">
    <property type="reaction ID" value="UER00160"/>
</dbReference>
<feature type="binding site" evidence="9">
    <location>
        <position position="230"/>
    </location>
    <ligand>
        <name>pyridoxal 5'-phosphate</name>
        <dbReference type="ChEBI" id="CHEBI:597326"/>
    </ligand>
</feature>
<dbReference type="Gene3D" id="3.40.640.10">
    <property type="entry name" value="Type I PLP-dependent aspartate aminotransferase-like (Major domain)"/>
    <property type="match status" value="1"/>
</dbReference>
<dbReference type="GO" id="GO:0009102">
    <property type="term" value="P:biotin biosynthetic process"/>
    <property type="evidence" value="ECO:0007669"/>
    <property type="project" value="UniProtKB-UniRule"/>
</dbReference>
<keyword evidence="4 9" id="KW-0808">Transferase</keyword>
<dbReference type="GO" id="GO:0005737">
    <property type="term" value="C:cytoplasm"/>
    <property type="evidence" value="ECO:0007669"/>
    <property type="project" value="UniProtKB-SubCell"/>
</dbReference>
<proteinExistence type="inferred from homology"/>
<evidence type="ECO:0000256" key="9">
    <source>
        <dbReference type="HAMAP-Rule" id="MF_00834"/>
    </source>
</evidence>
<keyword evidence="5 9" id="KW-0949">S-adenosyl-L-methionine</keyword>
<feature type="binding site" evidence="9">
    <location>
        <position position="259"/>
    </location>
    <ligand>
        <name>substrate</name>
    </ligand>
</feature>
<feature type="modified residue" description="N6-(pyridoxal phosphate)lysine" evidence="9">
    <location>
        <position position="259"/>
    </location>
</feature>
<evidence type="ECO:0000256" key="4">
    <source>
        <dbReference type="ARBA" id="ARBA00022679"/>
    </source>
</evidence>
<feature type="binding site" evidence="9">
    <location>
        <position position="45"/>
    </location>
    <ligand>
        <name>substrate</name>
    </ligand>
</feature>
<dbReference type="InterPro" id="IPR015424">
    <property type="entry name" value="PyrdxlP-dep_Trfase"/>
</dbReference>
<keyword evidence="7 9" id="KW-0663">Pyridoxal phosphate</keyword>
<dbReference type="SUPFAM" id="SSF53383">
    <property type="entry name" value="PLP-dependent transferases"/>
    <property type="match status" value="1"/>
</dbReference>
<accession>A0A418WNQ4</accession>
<dbReference type="Proteomes" id="UP000286100">
    <property type="component" value="Unassembled WGS sequence"/>
</dbReference>
<dbReference type="InterPro" id="IPR005815">
    <property type="entry name" value="BioA"/>
</dbReference>
<comment type="subcellular location">
    <subcellularLocation>
        <location evidence="9">Cytoplasm</location>
    </subcellularLocation>
</comment>
<sequence length="415" mass="45329">MSLSPVWHPFTQHGLGEPIPLIERAQGAAIYDADGRRWIDAISSWWVVTHGHCHPRIMAAIREQTERLDQLIFAGWTHEPAESLARELVDITPEPLTRVFFSDSGSTSVEVALKMALGYWSNIGRPRHRILVMEHSYHGDTIGAMSVGARGVFNKPYEPLLFDVGAIPFPAEGREQQTLDALEAACREKPAAFIVEPLILGAGGMLIYSAETLAEMRGICARHGVLFIADEVMTGWGRTGTRFACDQAGIAPDIMCLSKGLTGGAIPLAVTLATDAIFEAHYSTDRAKTFYHSSSYTANPIACAAANANLAIWREEPVAERIASLATMQEQQLARLAAHPRLTSQRQLGTIAAVDIVADDAGYLSDLAPRLIAFFRECGLLLRPLGNTLYVMPPYCIDEADMTLIYDGILDAIEV</sequence>
<dbReference type="EC" id="2.6.1.62" evidence="9"/>
<dbReference type="InterPro" id="IPR005814">
    <property type="entry name" value="Aminotrans_3"/>
</dbReference>
<dbReference type="OrthoDB" id="9801834at2"/>
<gene>
    <name evidence="9" type="primary">bioA</name>
    <name evidence="10" type="ORF">D3876_00285</name>
</gene>
<comment type="cofactor">
    <cofactor evidence="1 9">
        <name>pyridoxal 5'-phosphate</name>
        <dbReference type="ChEBI" id="CHEBI:597326"/>
    </cofactor>
</comment>
<dbReference type="CDD" id="cd00610">
    <property type="entry name" value="OAT_like"/>
    <property type="match status" value="1"/>
</dbReference>
<feature type="binding site" evidence="9">
    <location>
        <position position="293"/>
    </location>
    <ligand>
        <name>substrate</name>
    </ligand>
</feature>
<dbReference type="EMBL" id="QYUM01000002">
    <property type="protein sequence ID" value="RJF92868.1"/>
    <property type="molecule type" value="Genomic_DNA"/>
</dbReference>
<evidence type="ECO:0000256" key="5">
    <source>
        <dbReference type="ARBA" id="ARBA00022691"/>
    </source>
</evidence>
<evidence type="ECO:0000256" key="8">
    <source>
        <dbReference type="ARBA" id="ARBA00048449"/>
    </source>
</evidence>
<dbReference type="NCBIfam" id="TIGR00508">
    <property type="entry name" value="bioA"/>
    <property type="match status" value="1"/>
</dbReference>
<dbReference type="GO" id="GO:0030170">
    <property type="term" value="F:pyridoxal phosphate binding"/>
    <property type="evidence" value="ECO:0007669"/>
    <property type="project" value="UniProtKB-UniRule"/>
</dbReference>
<comment type="pathway">
    <text evidence="2 9">Cofactor biosynthesis; biotin biosynthesis; 7,8-diaminononanoate from 8-amino-7-oxononanoate (SAM route): step 1/1.</text>
</comment>
<dbReference type="NCBIfam" id="NF004624">
    <property type="entry name" value="PRK05964.1"/>
    <property type="match status" value="1"/>
</dbReference>
<feature type="binding site" evidence="9">
    <location>
        <begin position="105"/>
        <end position="106"/>
    </location>
    <ligand>
        <name>pyridoxal 5'-phosphate</name>
        <dbReference type="ChEBI" id="CHEBI:597326"/>
    </ligand>
</feature>
<name>A0A418WNQ4_9SPHN</name>
<reference evidence="10 11" key="1">
    <citation type="submission" date="2018-09" db="EMBL/GenBank/DDBJ databases">
        <authorList>
            <person name="Zhu H."/>
        </authorList>
    </citation>
    <scope>NUCLEOTIDE SEQUENCE [LARGE SCALE GENOMIC DNA]</scope>
    <source>
        <strain evidence="10 11">K2R01-6</strain>
    </source>
</reference>
<keyword evidence="11" id="KW-1185">Reference proteome</keyword>
<keyword evidence="3 9" id="KW-0032">Aminotransferase</keyword>
<evidence type="ECO:0000313" key="11">
    <source>
        <dbReference type="Proteomes" id="UP000286100"/>
    </source>
</evidence>
<dbReference type="Pfam" id="PF00202">
    <property type="entry name" value="Aminotran_3"/>
    <property type="match status" value="1"/>
</dbReference>
<dbReference type="InterPro" id="IPR015422">
    <property type="entry name" value="PyrdxlP-dep_Trfase_small"/>
</dbReference>
<comment type="function">
    <text evidence="9">Catalyzes the transfer of the alpha-amino group from S-adenosyl-L-methionine (SAM) to 7-keto-8-aminopelargonic acid (KAPA) to form 7,8-diaminopelargonic acid (DAPA). It is the only aminotransferase known to utilize SAM as an amino donor.</text>
</comment>
<keyword evidence="9" id="KW-0963">Cytoplasm</keyword>
<evidence type="ECO:0000256" key="6">
    <source>
        <dbReference type="ARBA" id="ARBA00022756"/>
    </source>
</evidence>
<comment type="catalytic activity">
    <reaction evidence="8 9">
        <text>(8S)-8-amino-7-oxononanoate + S-adenosyl-L-methionine = S-adenosyl-4-methylsulfanyl-2-oxobutanoate + (7R,8S)-7,8-diammoniononanoate</text>
        <dbReference type="Rhea" id="RHEA:16861"/>
        <dbReference type="ChEBI" id="CHEBI:16490"/>
        <dbReference type="ChEBI" id="CHEBI:59789"/>
        <dbReference type="ChEBI" id="CHEBI:149468"/>
        <dbReference type="ChEBI" id="CHEBI:149469"/>
        <dbReference type="EC" id="2.6.1.62"/>
    </reaction>
</comment>
<dbReference type="RefSeq" id="WP_119759148.1">
    <property type="nucleotide sequence ID" value="NZ_QYUM01000002.1"/>
</dbReference>
<dbReference type="GO" id="GO:0004015">
    <property type="term" value="F:adenosylmethionine-8-amino-7-oxononanoate transaminase activity"/>
    <property type="evidence" value="ECO:0007669"/>
    <property type="project" value="UniProtKB-UniRule"/>
</dbReference>
<dbReference type="AlphaFoldDB" id="A0A418WNQ4"/>
<feature type="site" description="Participates in the substrate recognition with KAPA and in a stacking interaction with the adenine ring of SAM" evidence="9">
    <location>
        <position position="10"/>
    </location>
</feature>
<keyword evidence="6 9" id="KW-0093">Biotin biosynthesis</keyword>
<evidence type="ECO:0000256" key="2">
    <source>
        <dbReference type="ARBA" id="ARBA00005063"/>
    </source>
</evidence>
<evidence type="ECO:0000256" key="1">
    <source>
        <dbReference type="ARBA" id="ARBA00001933"/>
    </source>
</evidence>